<dbReference type="OrthoDB" id="407527at2759"/>
<name>A0A0G4GSG6_VITBC</name>
<dbReference type="EMBL" id="CDMY01000781">
    <property type="protein sequence ID" value="CEM33416.1"/>
    <property type="molecule type" value="Genomic_DNA"/>
</dbReference>
<dbReference type="Proteomes" id="UP000041254">
    <property type="component" value="Unassembled WGS sequence"/>
</dbReference>
<organism evidence="2 3">
    <name type="scientific">Vitrella brassicaformis (strain CCMP3155)</name>
    <dbReference type="NCBI Taxonomy" id="1169540"/>
    <lineage>
        <taxon>Eukaryota</taxon>
        <taxon>Sar</taxon>
        <taxon>Alveolata</taxon>
        <taxon>Colpodellida</taxon>
        <taxon>Vitrellaceae</taxon>
        <taxon>Vitrella</taxon>
    </lineage>
</organism>
<feature type="region of interest" description="Disordered" evidence="1">
    <location>
        <begin position="23"/>
        <end position="63"/>
    </location>
</feature>
<accession>A0A0G4GSG6</accession>
<reference evidence="2 3" key="1">
    <citation type="submission" date="2014-11" db="EMBL/GenBank/DDBJ databases">
        <authorList>
            <person name="Zhu J."/>
            <person name="Qi W."/>
            <person name="Song R."/>
        </authorList>
    </citation>
    <scope>NUCLEOTIDE SEQUENCE [LARGE SCALE GENOMIC DNA]</scope>
</reference>
<evidence type="ECO:0000313" key="3">
    <source>
        <dbReference type="Proteomes" id="UP000041254"/>
    </source>
</evidence>
<keyword evidence="3" id="KW-1185">Reference proteome</keyword>
<dbReference type="VEuPathDB" id="CryptoDB:Vbra_18550"/>
<gene>
    <name evidence="2" type="ORF">Vbra_18550</name>
</gene>
<evidence type="ECO:0000313" key="2">
    <source>
        <dbReference type="EMBL" id="CEM33416.1"/>
    </source>
</evidence>
<proteinExistence type="predicted"/>
<dbReference type="InParanoid" id="A0A0G4GSG6"/>
<evidence type="ECO:0000256" key="1">
    <source>
        <dbReference type="SAM" id="MobiDB-lite"/>
    </source>
</evidence>
<protein>
    <submittedName>
        <fullName evidence="2">Uncharacterized protein</fullName>
    </submittedName>
</protein>
<dbReference type="AlphaFoldDB" id="A0A0G4GSG6"/>
<feature type="compositionally biased region" description="Low complexity" evidence="1">
    <location>
        <begin position="41"/>
        <end position="63"/>
    </location>
</feature>
<sequence length="230" mass="25251">MSCSMSCCDTRKTGALGTPLCTPRRIEGENGPKRGTQMPIGSPGAASTSTAAGVTREGSSESLRSLEETLARGASSRADKREIQKVLKAALAKFTKDMRKGKLLMKLGKNGRLFYRLCTIDHSEDVFSIHIRGAIVEFPFESMHRIDYGYNFAEGGQIPISLPSESLAASIVMKLGPPPVPRGAPPLSPRHEVVNLVFGSVSERDEYVVCMLLMRNKSQHKAKARMWRLW</sequence>